<proteinExistence type="predicted"/>
<reference evidence="1" key="1">
    <citation type="submission" date="2014-11" db="EMBL/GenBank/DDBJ databases">
        <authorList>
            <person name="Amaro Gonzalez C."/>
        </authorList>
    </citation>
    <scope>NUCLEOTIDE SEQUENCE</scope>
</reference>
<protein>
    <submittedName>
        <fullName evidence="1">Uncharacterized protein</fullName>
    </submittedName>
</protein>
<sequence length="13" mass="1553">MMESPALRERGFE</sequence>
<name>A0A0E9SGD7_ANGAN</name>
<organism evidence="1">
    <name type="scientific">Anguilla anguilla</name>
    <name type="common">European freshwater eel</name>
    <name type="synonym">Muraena anguilla</name>
    <dbReference type="NCBI Taxonomy" id="7936"/>
    <lineage>
        <taxon>Eukaryota</taxon>
        <taxon>Metazoa</taxon>
        <taxon>Chordata</taxon>
        <taxon>Craniata</taxon>
        <taxon>Vertebrata</taxon>
        <taxon>Euteleostomi</taxon>
        <taxon>Actinopterygii</taxon>
        <taxon>Neopterygii</taxon>
        <taxon>Teleostei</taxon>
        <taxon>Anguilliformes</taxon>
        <taxon>Anguillidae</taxon>
        <taxon>Anguilla</taxon>
    </lineage>
</organism>
<reference evidence="1" key="2">
    <citation type="journal article" date="2015" name="Fish Shellfish Immunol.">
        <title>Early steps in the European eel (Anguilla anguilla)-Vibrio vulnificus interaction in the gills: Role of the RtxA13 toxin.</title>
        <authorList>
            <person name="Callol A."/>
            <person name="Pajuelo D."/>
            <person name="Ebbesson L."/>
            <person name="Teles M."/>
            <person name="MacKenzie S."/>
            <person name="Amaro C."/>
        </authorList>
    </citation>
    <scope>NUCLEOTIDE SEQUENCE</scope>
</reference>
<evidence type="ECO:0000313" key="1">
    <source>
        <dbReference type="EMBL" id="JAH40297.1"/>
    </source>
</evidence>
<dbReference type="EMBL" id="GBXM01068280">
    <property type="protein sequence ID" value="JAH40297.1"/>
    <property type="molecule type" value="Transcribed_RNA"/>
</dbReference>
<accession>A0A0E9SGD7</accession>